<dbReference type="InParanoid" id="C5KBS8"/>
<evidence type="ECO:0000313" key="3">
    <source>
        <dbReference type="Proteomes" id="UP000007800"/>
    </source>
</evidence>
<dbReference type="RefSeq" id="XP_002786163.1">
    <property type="nucleotide sequence ID" value="XM_002786117.1"/>
</dbReference>
<protein>
    <submittedName>
        <fullName evidence="2">Uncharacterized protein</fullName>
    </submittedName>
</protein>
<dbReference type="OMA" id="ASFRYIE"/>
<accession>C5KBS8</accession>
<reference evidence="2 3" key="1">
    <citation type="submission" date="2008-07" db="EMBL/GenBank/DDBJ databases">
        <authorList>
            <person name="El-Sayed N."/>
            <person name="Caler E."/>
            <person name="Inman J."/>
            <person name="Amedeo P."/>
            <person name="Hass B."/>
            <person name="Wortman J."/>
        </authorList>
    </citation>
    <scope>NUCLEOTIDE SEQUENCE [LARGE SCALE GENOMIC DNA]</scope>
    <source>
        <strain evidence="3">ATCC 50983 / TXsc</strain>
    </source>
</reference>
<sequence>MVFPRSKSAYSRYAEGDQAMGTTSPNKRRISDATRNMPSIDPPTKRMRTSGEFGEDPRSYNLHTDQYTDAKAQYLAGVDCGQQQGAQEQQRMLPKLSFQQYRMREQLRAYMEEELRRMRCDQKHRSCGCNYEACSKGSTDGA</sequence>
<gene>
    <name evidence="2" type="ORF">Pmar_PMAR019841</name>
</gene>
<keyword evidence="3" id="KW-1185">Reference proteome</keyword>
<feature type="region of interest" description="Disordered" evidence="1">
    <location>
        <begin position="1"/>
        <end position="59"/>
    </location>
</feature>
<evidence type="ECO:0000313" key="2">
    <source>
        <dbReference type="EMBL" id="EER17959.1"/>
    </source>
</evidence>
<dbReference type="GeneID" id="9063303"/>
<dbReference type="EMBL" id="GG671946">
    <property type="protein sequence ID" value="EER17959.1"/>
    <property type="molecule type" value="Genomic_DNA"/>
</dbReference>
<dbReference type="AlphaFoldDB" id="C5KBS8"/>
<proteinExistence type="predicted"/>
<evidence type="ECO:0000256" key="1">
    <source>
        <dbReference type="SAM" id="MobiDB-lite"/>
    </source>
</evidence>
<dbReference type="Proteomes" id="UP000007800">
    <property type="component" value="Unassembled WGS sequence"/>
</dbReference>
<name>C5KBS8_PERM5</name>
<organism evidence="3">
    <name type="scientific">Perkinsus marinus (strain ATCC 50983 / TXsc)</name>
    <dbReference type="NCBI Taxonomy" id="423536"/>
    <lineage>
        <taxon>Eukaryota</taxon>
        <taxon>Sar</taxon>
        <taxon>Alveolata</taxon>
        <taxon>Perkinsozoa</taxon>
        <taxon>Perkinsea</taxon>
        <taxon>Perkinsida</taxon>
        <taxon>Perkinsidae</taxon>
        <taxon>Perkinsus</taxon>
    </lineage>
</organism>